<proteinExistence type="predicted"/>
<comment type="caution">
    <text evidence="1">The sequence shown here is derived from an EMBL/GenBank/DDBJ whole genome shotgun (WGS) entry which is preliminary data.</text>
</comment>
<name>A0ABW0M621_9BURK</name>
<keyword evidence="2" id="KW-1185">Reference proteome</keyword>
<organism evidence="1 2">
    <name type="scientific">Paraherbaspirillum soli</name>
    <dbReference type="NCBI Taxonomy" id="631222"/>
    <lineage>
        <taxon>Bacteria</taxon>
        <taxon>Pseudomonadati</taxon>
        <taxon>Pseudomonadota</taxon>
        <taxon>Betaproteobacteria</taxon>
        <taxon>Burkholderiales</taxon>
        <taxon>Oxalobacteraceae</taxon>
        <taxon>Paraherbaspirillum</taxon>
    </lineage>
</organism>
<dbReference type="Proteomes" id="UP001596045">
    <property type="component" value="Unassembled WGS sequence"/>
</dbReference>
<gene>
    <name evidence="1" type="ORF">ACFPM8_03770</name>
</gene>
<evidence type="ECO:0000313" key="2">
    <source>
        <dbReference type="Proteomes" id="UP001596045"/>
    </source>
</evidence>
<accession>A0ABW0M621</accession>
<dbReference type="EMBL" id="JBHSMT010000008">
    <property type="protein sequence ID" value="MFC5473066.1"/>
    <property type="molecule type" value="Genomic_DNA"/>
</dbReference>
<protein>
    <submittedName>
        <fullName evidence="1">Uncharacterized protein</fullName>
    </submittedName>
</protein>
<evidence type="ECO:0000313" key="1">
    <source>
        <dbReference type="EMBL" id="MFC5473066.1"/>
    </source>
</evidence>
<dbReference type="RefSeq" id="WP_378995111.1">
    <property type="nucleotide sequence ID" value="NZ_JBHSMT010000008.1"/>
</dbReference>
<sequence>MARYLRMNDTPLERHFTLIVGNSLPFKVQGFGPDRKHLLIKSAFHHQVKVTPLAVNNKNIEQRLKFEAISVSAVPVLIRAYAHNGWQDMGTEALHITVLPELKLPPVDSEEGILARVLLVENIPPSSREFQSMTQAITSMQWMRHVLMNRLKFGSRHFGADNVSSITALIKARNQVEGFQSYPALTGQQSINLKDIVRIANDASDQRHAACREYVQNAIDVATGINPGSDPSPTRLYAWKTADARHPGANFVKFQTQGGQDFYTLTREFKEDPLLRNVKKP</sequence>
<reference evidence="2" key="1">
    <citation type="journal article" date="2019" name="Int. J. Syst. Evol. Microbiol.">
        <title>The Global Catalogue of Microorganisms (GCM) 10K type strain sequencing project: providing services to taxonomists for standard genome sequencing and annotation.</title>
        <authorList>
            <consortium name="The Broad Institute Genomics Platform"/>
            <consortium name="The Broad Institute Genome Sequencing Center for Infectious Disease"/>
            <person name="Wu L."/>
            <person name="Ma J."/>
        </authorList>
    </citation>
    <scope>NUCLEOTIDE SEQUENCE [LARGE SCALE GENOMIC DNA]</scope>
    <source>
        <strain evidence="2">JCM 17066</strain>
    </source>
</reference>